<evidence type="ECO:0000313" key="2">
    <source>
        <dbReference type="Proteomes" id="UP000806542"/>
    </source>
</evidence>
<comment type="caution">
    <text evidence="1">The sequence shown here is derived from an EMBL/GenBank/DDBJ whole genome shotgun (WGS) entry which is preliminary data.</text>
</comment>
<dbReference type="Proteomes" id="UP000806542">
    <property type="component" value="Unassembled WGS sequence"/>
</dbReference>
<dbReference type="EMBL" id="JADCKB010000022">
    <property type="protein sequence ID" value="MBE5040767.1"/>
    <property type="molecule type" value="Genomic_DNA"/>
</dbReference>
<proteinExistence type="predicted"/>
<keyword evidence="2" id="KW-1185">Reference proteome</keyword>
<evidence type="ECO:0000313" key="1">
    <source>
        <dbReference type="EMBL" id="MBE5040767.1"/>
    </source>
</evidence>
<accession>A0A9D5R986</accession>
<protein>
    <submittedName>
        <fullName evidence="1">Uncharacterized protein</fullName>
    </submittedName>
</protein>
<gene>
    <name evidence="1" type="ORF">INF28_09880</name>
</gene>
<name>A0A9D5R986_9FIRM</name>
<sequence>MVTYLTALGRLITKEDNGTQIPVVVIGSEEYHLDADELMVWSSLHWNFLNQSDLEKEYLSRRSRARIYNDVSFESLVQRLKIRKLIAEYTDYLAADALYGLLSELQIRPVRFGLWDKIRSCCYLYFVKGIPMRECIDGYFGTAITPNEKKVLLLSKSTGVTAAEIIQCAEKNIQKLGSEDDVMDKLYIASDETADTLMTASRFSRLKSDVLQAVANLYLKKKIIFE</sequence>
<organism evidence="1 2">
    <name type="scientific">Ructibacterium gallinarum</name>
    <dbReference type="NCBI Taxonomy" id="2779355"/>
    <lineage>
        <taxon>Bacteria</taxon>
        <taxon>Bacillati</taxon>
        <taxon>Bacillota</taxon>
        <taxon>Clostridia</taxon>
        <taxon>Eubacteriales</taxon>
        <taxon>Oscillospiraceae</taxon>
        <taxon>Ructibacterium</taxon>
    </lineage>
</organism>
<dbReference type="AlphaFoldDB" id="A0A9D5R986"/>
<reference evidence="1" key="1">
    <citation type="submission" date="2020-10" db="EMBL/GenBank/DDBJ databases">
        <title>ChiBAC.</title>
        <authorList>
            <person name="Zenner C."/>
            <person name="Hitch T.C.A."/>
            <person name="Clavel T."/>
        </authorList>
    </citation>
    <scope>NUCLEOTIDE SEQUENCE</scope>
    <source>
        <strain evidence="1">DSM 107454</strain>
    </source>
</reference>
<dbReference type="RefSeq" id="WP_226393321.1">
    <property type="nucleotide sequence ID" value="NZ_JADCKB010000022.1"/>
</dbReference>